<organism evidence="18 19">
    <name type="scientific">Syntrophotalea carbinolica (strain DSM 2380 / NBRC 103641 / GraBd1)</name>
    <name type="common">Pelobacter carbinolicus</name>
    <dbReference type="NCBI Taxonomy" id="338963"/>
    <lineage>
        <taxon>Bacteria</taxon>
        <taxon>Pseudomonadati</taxon>
        <taxon>Thermodesulfobacteriota</taxon>
        <taxon>Desulfuromonadia</taxon>
        <taxon>Desulfuromonadales</taxon>
        <taxon>Syntrophotaleaceae</taxon>
        <taxon>Syntrophotalea</taxon>
    </lineage>
</organism>
<dbReference type="CDD" id="cd00082">
    <property type="entry name" value="HisKA"/>
    <property type="match status" value="1"/>
</dbReference>
<dbReference type="RefSeq" id="WP_011341695.1">
    <property type="nucleotide sequence ID" value="NC_007498.2"/>
</dbReference>
<dbReference type="InterPro" id="IPR036097">
    <property type="entry name" value="HisK_dim/P_sf"/>
</dbReference>
<evidence type="ECO:0000256" key="10">
    <source>
        <dbReference type="ARBA" id="ARBA00064003"/>
    </source>
</evidence>
<dbReference type="GO" id="GO:0005524">
    <property type="term" value="F:ATP binding"/>
    <property type="evidence" value="ECO:0007669"/>
    <property type="project" value="UniProtKB-KW"/>
</dbReference>
<comment type="subunit">
    <text evidence="10">At low DSF concentrations, interacts with RpfF.</text>
</comment>
<dbReference type="InterPro" id="IPR004358">
    <property type="entry name" value="Sig_transdc_His_kin-like_C"/>
</dbReference>
<dbReference type="GO" id="GO:0016020">
    <property type="term" value="C:membrane"/>
    <property type="evidence" value="ECO:0007669"/>
    <property type="project" value="UniProtKB-SubCell"/>
</dbReference>
<dbReference type="FunFam" id="3.30.565.10:FF:000010">
    <property type="entry name" value="Sensor histidine kinase RcsC"/>
    <property type="match status" value="1"/>
</dbReference>
<dbReference type="Gene3D" id="3.30.565.10">
    <property type="entry name" value="Histidine kinase-like ATPase, C-terminal domain"/>
    <property type="match status" value="1"/>
</dbReference>
<evidence type="ECO:0000256" key="7">
    <source>
        <dbReference type="ARBA" id="ARBA00022777"/>
    </source>
</evidence>
<dbReference type="SMART" id="SM00388">
    <property type="entry name" value="HisKA"/>
    <property type="match status" value="1"/>
</dbReference>
<feature type="domain" description="Response regulatory" evidence="16">
    <location>
        <begin position="546"/>
        <end position="663"/>
    </location>
</feature>
<protein>
    <recommendedName>
        <fullName evidence="11">Sensory/regulatory protein RpfC</fullName>
        <ecNumber evidence="3">2.7.13.3</ecNumber>
    </recommendedName>
</protein>
<dbReference type="EMBL" id="CP000142">
    <property type="protein sequence ID" value="ABA89190.1"/>
    <property type="molecule type" value="Genomic_DNA"/>
</dbReference>
<dbReference type="CDD" id="cd17546">
    <property type="entry name" value="REC_hyHK_CKI1_RcsC-like"/>
    <property type="match status" value="1"/>
</dbReference>
<dbReference type="PROSITE" id="PS50109">
    <property type="entry name" value="HIS_KIN"/>
    <property type="match status" value="1"/>
</dbReference>
<evidence type="ECO:0000313" key="18">
    <source>
        <dbReference type="EMBL" id="ABA89190.1"/>
    </source>
</evidence>
<dbReference type="PRINTS" id="PR00344">
    <property type="entry name" value="BCTRLSENSOR"/>
</dbReference>
<keyword evidence="8" id="KW-0067">ATP-binding</keyword>
<evidence type="ECO:0000256" key="11">
    <source>
        <dbReference type="ARBA" id="ARBA00068150"/>
    </source>
</evidence>
<keyword evidence="14" id="KW-0472">Membrane</keyword>
<dbReference type="eggNOG" id="COG2205">
    <property type="taxonomic scope" value="Bacteria"/>
</dbReference>
<feature type="transmembrane region" description="Helical" evidence="14">
    <location>
        <begin position="16"/>
        <end position="38"/>
    </location>
</feature>
<evidence type="ECO:0000256" key="5">
    <source>
        <dbReference type="ARBA" id="ARBA00022679"/>
    </source>
</evidence>
<feature type="modified residue" description="4-aspartylphosphate" evidence="12">
    <location>
        <position position="741"/>
    </location>
</feature>
<dbReference type="InterPro" id="IPR036890">
    <property type="entry name" value="HATPase_C_sf"/>
</dbReference>
<sequence>MFGFRNATLKKKLTGIIMLACAVVLVLAAGVFVTVEILSFRRNMVRQSFSLAEILAANSTVALTFRSQHVGDQVMSSLLSEPHVCCAYLFNSYHQTVSKFHRPEPGVGASGQLSTEVDDTTYQQLALVVSDGVRRHFFTRDSLSVIVPVRRLNKIIGTVYVRTDLSAFNLWLRSFAISVVAVLVASCLIGYLVARHLQSLISAPILYLADKMRQVSDCEDFSLRVDKQANDEVGVLFNGFNHMLEQLASRDQQLERYRYHLEEQVLQRTQELHETNEELQKTVDKLAQARQAAETANHAKSRFLANMSHEIRTPMIGVIGVAELLSGTPLSDHQRELAHMIHSSGESLLKVLNDILDFSKIEAGRLVVERVPFNLVDVVEEPLSLIAKNAQDKKVELICRIQPGTPVSLLGDPARLRQIVFNLLGNAVKFTSEGEISVRIGCRDENCASASIFLEVRDTGIGIDREAQQAIFDAFSQADSSTTRHYGGTGLGLAIVRQLLDLMRGHIHLESELGQGSVFTCTIRLDKHEDVRWPDRVLSPLQKASRILVVASHAGVREMLMEQVVALSLQVDAVASAEEACPRLSALPREKNPYGLILVDAEIHEDSTELQKIHRETALEGCRWVGMAPRAFFFGDSDSGLLSDVLAKPVCPSQLCSLVVKTFCERPACDADSTESGVKPGSITGVASRKPRILLAEDNPTTRKMLVISLESHHCEVVAVENGQQAVTAGQSQGFDLILMDCQMPVMDGYQAVAALRKAGVKTPVIALTAHASAEAVVFCRQAGMDDYLAKPFKHKQLYLLVDKWVARGESNSADAHASPLTAPAVCDALQDS</sequence>
<reference evidence="18 19" key="2">
    <citation type="journal article" date="2012" name="BMC Genomics">
        <title>The genome of Pelobacter carbinolicus reveals surprising metabolic capabilities and physiological features.</title>
        <authorList>
            <person name="Aklujkar M."/>
            <person name="Haveman S.A."/>
            <person name="Didonato R.Jr."/>
            <person name="Chertkov O."/>
            <person name="Han C.S."/>
            <person name="Land M.L."/>
            <person name="Brown P."/>
            <person name="Lovley D.R."/>
        </authorList>
    </citation>
    <scope>NUCLEOTIDE SEQUENCE [LARGE SCALE GENOMIC DNA]</scope>
    <source>
        <strain evidence="19">DSM 2380 / NBRC 103641 / GraBd1</strain>
    </source>
</reference>
<dbReference type="Proteomes" id="UP000002534">
    <property type="component" value="Chromosome"/>
</dbReference>
<feature type="domain" description="Histidine kinase" evidence="15">
    <location>
        <begin position="306"/>
        <end position="527"/>
    </location>
</feature>
<dbReference type="PROSITE" id="PS50885">
    <property type="entry name" value="HAMP"/>
    <property type="match status" value="1"/>
</dbReference>
<dbReference type="Pfam" id="PF00072">
    <property type="entry name" value="Response_reg"/>
    <property type="match status" value="1"/>
</dbReference>
<comment type="catalytic activity">
    <reaction evidence="1">
        <text>ATP + protein L-histidine = ADP + protein N-phospho-L-histidine.</text>
        <dbReference type="EC" id="2.7.13.3"/>
    </reaction>
</comment>
<evidence type="ECO:0000259" key="16">
    <source>
        <dbReference type="PROSITE" id="PS50110"/>
    </source>
</evidence>
<dbReference type="SUPFAM" id="SSF47384">
    <property type="entry name" value="Homodimeric domain of signal transducing histidine kinase"/>
    <property type="match status" value="1"/>
</dbReference>
<keyword evidence="5" id="KW-0808">Transferase</keyword>
<dbReference type="SMART" id="SM00387">
    <property type="entry name" value="HATPase_c"/>
    <property type="match status" value="1"/>
</dbReference>
<dbReference type="GO" id="GO:0071474">
    <property type="term" value="P:cellular hyperosmotic response"/>
    <property type="evidence" value="ECO:0007669"/>
    <property type="project" value="TreeGrafter"/>
</dbReference>
<feature type="domain" description="HAMP" evidence="17">
    <location>
        <begin position="199"/>
        <end position="252"/>
    </location>
</feature>
<dbReference type="STRING" id="338963.Pcar_1949"/>
<evidence type="ECO:0000256" key="14">
    <source>
        <dbReference type="SAM" id="Phobius"/>
    </source>
</evidence>
<dbReference type="Pfam" id="PF17152">
    <property type="entry name" value="CHASE8"/>
    <property type="match status" value="1"/>
</dbReference>
<comment type="subcellular location">
    <subcellularLocation>
        <location evidence="2">Membrane</location>
    </subcellularLocation>
</comment>
<dbReference type="InterPro" id="IPR001789">
    <property type="entry name" value="Sig_transdc_resp-reg_receiver"/>
</dbReference>
<evidence type="ECO:0000256" key="8">
    <source>
        <dbReference type="ARBA" id="ARBA00022840"/>
    </source>
</evidence>
<accession>Q3A367</accession>
<gene>
    <name evidence="18" type="ordered locus">Pcar_1949</name>
</gene>
<dbReference type="Gene3D" id="6.10.340.10">
    <property type="match status" value="1"/>
</dbReference>
<keyword evidence="4 12" id="KW-0597">Phosphoprotein</keyword>
<dbReference type="SMART" id="SM00448">
    <property type="entry name" value="REC"/>
    <property type="match status" value="1"/>
</dbReference>
<dbReference type="Gene3D" id="3.40.50.2300">
    <property type="match status" value="1"/>
</dbReference>
<dbReference type="CDD" id="cd06225">
    <property type="entry name" value="HAMP"/>
    <property type="match status" value="1"/>
</dbReference>
<dbReference type="FunFam" id="1.10.287.130:FF:000002">
    <property type="entry name" value="Two-component osmosensing histidine kinase"/>
    <property type="match status" value="1"/>
</dbReference>
<name>Q3A367_SYNC1</name>
<dbReference type="KEGG" id="pca:Pcar_1949"/>
<dbReference type="InterPro" id="IPR033417">
    <property type="entry name" value="CHASE8"/>
</dbReference>
<dbReference type="InterPro" id="IPR003594">
    <property type="entry name" value="HATPase_dom"/>
</dbReference>
<proteinExistence type="predicted"/>
<keyword evidence="6" id="KW-0547">Nucleotide-binding</keyword>
<dbReference type="CDD" id="cd16922">
    <property type="entry name" value="HATPase_EvgS-ArcB-TorS-like"/>
    <property type="match status" value="1"/>
</dbReference>
<evidence type="ECO:0000259" key="15">
    <source>
        <dbReference type="PROSITE" id="PS50109"/>
    </source>
</evidence>
<feature type="coiled-coil region" evidence="13">
    <location>
        <begin position="269"/>
        <end position="299"/>
    </location>
</feature>
<feature type="modified residue" description="4-aspartylphosphate" evidence="12">
    <location>
        <position position="600"/>
    </location>
</feature>
<keyword evidence="14" id="KW-1133">Transmembrane helix</keyword>
<keyword evidence="9" id="KW-0902">Two-component regulatory system</keyword>
<dbReference type="SUPFAM" id="SSF52172">
    <property type="entry name" value="CheY-like"/>
    <property type="match status" value="2"/>
</dbReference>
<keyword evidence="19" id="KW-1185">Reference proteome</keyword>
<reference evidence="19" key="1">
    <citation type="submission" date="2005-10" db="EMBL/GenBank/DDBJ databases">
        <title>Complete sequence of Pelobacter carbinolicus DSM 2380.</title>
        <authorList>
            <person name="Copeland A."/>
            <person name="Lucas S."/>
            <person name="Lapidus A."/>
            <person name="Barry K."/>
            <person name="Detter J.C."/>
            <person name="Glavina T."/>
            <person name="Hammon N."/>
            <person name="Israni S."/>
            <person name="Pitluck S."/>
            <person name="Chertkov O."/>
            <person name="Schmutz J."/>
            <person name="Larimer F."/>
            <person name="Land M."/>
            <person name="Kyrpides N."/>
            <person name="Ivanova N."/>
            <person name="Richardson P."/>
        </authorList>
    </citation>
    <scope>NUCLEOTIDE SEQUENCE [LARGE SCALE GENOMIC DNA]</scope>
    <source>
        <strain evidence="19">DSM 2380 / NBRC 103641 / GraBd1</strain>
    </source>
</reference>
<dbReference type="Pfam" id="PF02518">
    <property type="entry name" value="HATPase_c"/>
    <property type="match status" value="1"/>
</dbReference>
<dbReference type="Pfam" id="PF00672">
    <property type="entry name" value="HAMP"/>
    <property type="match status" value="1"/>
</dbReference>
<evidence type="ECO:0000259" key="17">
    <source>
        <dbReference type="PROSITE" id="PS50885"/>
    </source>
</evidence>
<dbReference type="HOGENOM" id="CLU_000445_104_15_7"/>
<dbReference type="PANTHER" id="PTHR45339:SF1">
    <property type="entry name" value="HYBRID SIGNAL TRANSDUCTION HISTIDINE KINASE J"/>
    <property type="match status" value="1"/>
</dbReference>
<evidence type="ECO:0000256" key="3">
    <source>
        <dbReference type="ARBA" id="ARBA00012438"/>
    </source>
</evidence>
<dbReference type="PANTHER" id="PTHR45339">
    <property type="entry name" value="HYBRID SIGNAL TRANSDUCTION HISTIDINE KINASE J"/>
    <property type="match status" value="1"/>
</dbReference>
<dbReference type="InterPro" id="IPR003660">
    <property type="entry name" value="HAMP_dom"/>
</dbReference>
<evidence type="ECO:0000256" key="4">
    <source>
        <dbReference type="ARBA" id="ARBA00022553"/>
    </source>
</evidence>
<dbReference type="SUPFAM" id="SSF55874">
    <property type="entry name" value="ATPase domain of HSP90 chaperone/DNA topoisomerase II/histidine kinase"/>
    <property type="match status" value="1"/>
</dbReference>
<dbReference type="GO" id="GO:0000155">
    <property type="term" value="F:phosphorelay sensor kinase activity"/>
    <property type="evidence" value="ECO:0007669"/>
    <property type="project" value="InterPro"/>
</dbReference>
<dbReference type="AlphaFoldDB" id="Q3A367"/>
<evidence type="ECO:0000256" key="12">
    <source>
        <dbReference type="PROSITE-ProRule" id="PRU00169"/>
    </source>
</evidence>
<dbReference type="PROSITE" id="PS50110">
    <property type="entry name" value="RESPONSE_REGULATORY"/>
    <property type="match status" value="2"/>
</dbReference>
<evidence type="ECO:0000256" key="1">
    <source>
        <dbReference type="ARBA" id="ARBA00000085"/>
    </source>
</evidence>
<evidence type="ECO:0000256" key="2">
    <source>
        <dbReference type="ARBA" id="ARBA00004370"/>
    </source>
</evidence>
<feature type="domain" description="Response regulatory" evidence="16">
    <location>
        <begin position="692"/>
        <end position="806"/>
    </location>
</feature>
<keyword evidence="13" id="KW-0175">Coiled coil</keyword>
<dbReference type="InterPro" id="IPR005467">
    <property type="entry name" value="His_kinase_dom"/>
</dbReference>
<keyword evidence="14" id="KW-0812">Transmembrane</keyword>
<dbReference type="SMART" id="SM00304">
    <property type="entry name" value="HAMP"/>
    <property type="match status" value="1"/>
</dbReference>
<feature type="transmembrane region" description="Helical" evidence="14">
    <location>
        <begin position="170"/>
        <end position="194"/>
    </location>
</feature>
<dbReference type="Gene3D" id="1.10.287.130">
    <property type="match status" value="1"/>
</dbReference>
<dbReference type="InterPro" id="IPR003661">
    <property type="entry name" value="HisK_dim/P_dom"/>
</dbReference>
<evidence type="ECO:0000256" key="6">
    <source>
        <dbReference type="ARBA" id="ARBA00022741"/>
    </source>
</evidence>
<dbReference type="SUPFAM" id="SSF158472">
    <property type="entry name" value="HAMP domain-like"/>
    <property type="match status" value="1"/>
</dbReference>
<evidence type="ECO:0000256" key="13">
    <source>
        <dbReference type="SAM" id="Coils"/>
    </source>
</evidence>
<dbReference type="InterPro" id="IPR011006">
    <property type="entry name" value="CheY-like_superfamily"/>
</dbReference>
<dbReference type="OrthoDB" id="5378360at2"/>
<evidence type="ECO:0000313" key="19">
    <source>
        <dbReference type="Proteomes" id="UP000002534"/>
    </source>
</evidence>
<keyword evidence="7 18" id="KW-0418">Kinase</keyword>
<evidence type="ECO:0000256" key="9">
    <source>
        <dbReference type="ARBA" id="ARBA00023012"/>
    </source>
</evidence>
<dbReference type="EC" id="2.7.13.3" evidence="3"/>
<dbReference type="Pfam" id="PF00512">
    <property type="entry name" value="HisKA"/>
    <property type="match status" value="1"/>
</dbReference>